<gene>
    <name evidence="6" type="ORF">ETD86_44215</name>
</gene>
<dbReference type="CDD" id="cd01282">
    <property type="entry name" value="HTH_MerR-like_sg3"/>
    <property type="match status" value="1"/>
</dbReference>
<dbReference type="PROSITE" id="PS50937">
    <property type="entry name" value="HTH_MERR_2"/>
    <property type="match status" value="1"/>
</dbReference>
<evidence type="ECO:0000256" key="4">
    <source>
        <dbReference type="ARBA" id="ARBA00023163"/>
    </source>
</evidence>
<evidence type="ECO:0000256" key="1">
    <source>
        <dbReference type="ARBA" id="ARBA00022491"/>
    </source>
</evidence>
<dbReference type="EMBL" id="VCKY01000242">
    <property type="protein sequence ID" value="TMR09286.1"/>
    <property type="molecule type" value="Genomic_DNA"/>
</dbReference>
<proteinExistence type="predicted"/>
<dbReference type="SMART" id="SM00422">
    <property type="entry name" value="HTH_MERR"/>
    <property type="match status" value="1"/>
</dbReference>
<evidence type="ECO:0000256" key="3">
    <source>
        <dbReference type="ARBA" id="ARBA00023125"/>
    </source>
</evidence>
<evidence type="ECO:0000256" key="2">
    <source>
        <dbReference type="ARBA" id="ARBA00023015"/>
    </source>
</evidence>
<dbReference type="OrthoDB" id="5296483at2"/>
<dbReference type="InterPro" id="IPR000551">
    <property type="entry name" value="MerR-type_HTH_dom"/>
</dbReference>
<keyword evidence="2" id="KW-0805">Transcription regulation</keyword>
<evidence type="ECO:0000313" key="6">
    <source>
        <dbReference type="EMBL" id="TMR09286.1"/>
    </source>
</evidence>
<sequence>MRIGELSRRTGVAVHLLRYYEEQGLLHPQRRPSGYREYVEEDVAIVRRIRSLLAAGLSTSTITTVLPCLGDTGDRLVPTCSDLLADLHQERDRIAQAINDLQASMAALNDVIAAAPADVTRRMNEAVLTSTTTTSGPATAGPYSVVKRSCPAE</sequence>
<dbReference type="SUPFAM" id="SSF46955">
    <property type="entry name" value="Putative DNA-binding domain"/>
    <property type="match status" value="1"/>
</dbReference>
<keyword evidence="4" id="KW-0804">Transcription</keyword>
<dbReference type="PANTHER" id="PTHR30204:SF69">
    <property type="entry name" value="MERR-FAMILY TRANSCRIPTIONAL REGULATOR"/>
    <property type="match status" value="1"/>
</dbReference>
<dbReference type="GO" id="GO:0003700">
    <property type="term" value="F:DNA-binding transcription factor activity"/>
    <property type="evidence" value="ECO:0007669"/>
    <property type="project" value="InterPro"/>
</dbReference>
<dbReference type="GO" id="GO:0003677">
    <property type="term" value="F:DNA binding"/>
    <property type="evidence" value="ECO:0007669"/>
    <property type="project" value="UniProtKB-KW"/>
</dbReference>
<keyword evidence="7" id="KW-1185">Reference proteome</keyword>
<comment type="caution">
    <text evidence="6">The sequence shown here is derived from an EMBL/GenBank/DDBJ whole genome shotgun (WGS) entry which is preliminary data.</text>
</comment>
<dbReference type="PRINTS" id="PR00040">
    <property type="entry name" value="HTHMERR"/>
</dbReference>
<dbReference type="Pfam" id="PF13411">
    <property type="entry name" value="MerR_1"/>
    <property type="match status" value="1"/>
</dbReference>
<accession>A0A5S4EZT4</accession>
<evidence type="ECO:0000259" key="5">
    <source>
        <dbReference type="PROSITE" id="PS50937"/>
    </source>
</evidence>
<keyword evidence="1" id="KW-0678">Repressor</keyword>
<protein>
    <submittedName>
        <fullName evidence="6">MerR family transcriptional regulator</fullName>
    </submittedName>
</protein>
<dbReference type="Proteomes" id="UP000309128">
    <property type="component" value="Unassembled WGS sequence"/>
</dbReference>
<dbReference type="InterPro" id="IPR047057">
    <property type="entry name" value="MerR_fam"/>
</dbReference>
<reference evidence="6 7" key="1">
    <citation type="submission" date="2019-05" db="EMBL/GenBank/DDBJ databases">
        <title>Draft genome sequence of Nonomuraea turkmeniaca DSM 43926.</title>
        <authorList>
            <person name="Saricaoglu S."/>
            <person name="Isik K."/>
        </authorList>
    </citation>
    <scope>NUCLEOTIDE SEQUENCE [LARGE SCALE GENOMIC DNA]</scope>
    <source>
        <strain evidence="6 7">DSM 43926</strain>
    </source>
</reference>
<organism evidence="6 7">
    <name type="scientific">Nonomuraea turkmeniaca</name>
    <dbReference type="NCBI Taxonomy" id="103838"/>
    <lineage>
        <taxon>Bacteria</taxon>
        <taxon>Bacillati</taxon>
        <taxon>Actinomycetota</taxon>
        <taxon>Actinomycetes</taxon>
        <taxon>Streptosporangiales</taxon>
        <taxon>Streptosporangiaceae</taxon>
        <taxon>Nonomuraea</taxon>
    </lineage>
</organism>
<keyword evidence="3" id="KW-0238">DNA-binding</keyword>
<dbReference type="InterPro" id="IPR009061">
    <property type="entry name" value="DNA-bd_dom_put_sf"/>
</dbReference>
<dbReference type="AlphaFoldDB" id="A0A5S4EZT4"/>
<dbReference type="Gene3D" id="1.10.1660.10">
    <property type="match status" value="1"/>
</dbReference>
<evidence type="ECO:0000313" key="7">
    <source>
        <dbReference type="Proteomes" id="UP000309128"/>
    </source>
</evidence>
<feature type="domain" description="HTH merR-type" evidence="5">
    <location>
        <begin position="1"/>
        <end position="68"/>
    </location>
</feature>
<dbReference type="PROSITE" id="PS00552">
    <property type="entry name" value="HTH_MERR_1"/>
    <property type="match status" value="1"/>
</dbReference>
<name>A0A5S4EZT4_9ACTN</name>
<dbReference type="PANTHER" id="PTHR30204">
    <property type="entry name" value="REDOX-CYCLING DRUG-SENSING TRANSCRIPTIONAL ACTIVATOR SOXR"/>
    <property type="match status" value="1"/>
</dbReference>